<evidence type="ECO:0000313" key="1">
    <source>
        <dbReference type="EMBL" id="SFD98336.1"/>
    </source>
</evidence>
<dbReference type="InterPro" id="IPR056903">
    <property type="entry name" value="PA4575-like"/>
</dbReference>
<reference evidence="2" key="1">
    <citation type="submission" date="2016-10" db="EMBL/GenBank/DDBJ databases">
        <authorList>
            <person name="Varghese N."/>
            <person name="Submissions S."/>
        </authorList>
    </citation>
    <scope>NUCLEOTIDE SEQUENCE [LARGE SCALE GENOMIC DNA]</scope>
    <source>
        <strain evidence="2">JCM 2783</strain>
    </source>
</reference>
<dbReference type="Pfam" id="PF24876">
    <property type="entry name" value="PA4575"/>
    <property type="match status" value="1"/>
</dbReference>
<keyword evidence="2" id="KW-1185">Reference proteome</keyword>
<accession>A0A1I1WT91</accession>
<evidence type="ECO:0000313" key="2">
    <source>
        <dbReference type="Proteomes" id="UP000243950"/>
    </source>
</evidence>
<protein>
    <submittedName>
        <fullName evidence="1">Uncharacterized protein</fullName>
    </submittedName>
</protein>
<dbReference type="AlphaFoldDB" id="A0A1I1WT91"/>
<sequence length="113" mass="12149">MSRSLCLTRDCLGVTTRIECVALPLAGDQGLWTLICVAGLTARQPSAVKAQGPFHGPLVVERLLDDIAESLAAQGYGPCHEPLIWRLHAQAQLRRLNGAHGASRPVSLSWPES</sequence>
<dbReference type="Proteomes" id="UP000243950">
    <property type="component" value="Unassembled WGS sequence"/>
</dbReference>
<dbReference type="RefSeq" id="WP_093505456.1">
    <property type="nucleotide sequence ID" value="NZ_BSSG01000006.1"/>
</dbReference>
<gene>
    <name evidence="1" type="ORF">SAMN05216372_106204</name>
</gene>
<proteinExistence type="predicted"/>
<organism evidence="1 2">
    <name type="scientific">Pseudomonas straminea</name>
    <dbReference type="NCBI Taxonomy" id="47882"/>
    <lineage>
        <taxon>Bacteria</taxon>
        <taxon>Pseudomonadati</taxon>
        <taxon>Pseudomonadota</taxon>
        <taxon>Gammaproteobacteria</taxon>
        <taxon>Pseudomonadales</taxon>
        <taxon>Pseudomonadaceae</taxon>
        <taxon>Phytopseudomonas</taxon>
    </lineage>
</organism>
<name>A0A1I1WT91_PSEOC</name>
<dbReference type="EMBL" id="FOMO01000006">
    <property type="protein sequence ID" value="SFD98336.1"/>
    <property type="molecule type" value="Genomic_DNA"/>
</dbReference>